<gene>
    <name evidence="2" type="ORF">Harvfovirus40_3</name>
</gene>
<name>A0A3G5A326_9VIRU</name>
<sequence length="104" mass="11739">MIFCEYRDILGAVGTGFHSFRLAGVAAADVLGVFIIALVYYYFGKESFGVYFARVFTLGQLLHFLFCVETAFLVDYPIWVSLPVLCLTVYHSKFSLSFLKNLSL</sequence>
<keyword evidence="1" id="KW-0472">Membrane</keyword>
<keyword evidence="1" id="KW-1133">Transmembrane helix</keyword>
<reference evidence="2" key="1">
    <citation type="submission" date="2018-10" db="EMBL/GenBank/DDBJ databases">
        <title>Hidden diversity of soil giant viruses.</title>
        <authorList>
            <person name="Schulz F."/>
            <person name="Alteio L."/>
            <person name="Goudeau D."/>
            <person name="Ryan E.M."/>
            <person name="Malmstrom R.R."/>
            <person name="Blanchard J."/>
            <person name="Woyke T."/>
        </authorList>
    </citation>
    <scope>NUCLEOTIDE SEQUENCE</scope>
    <source>
        <strain evidence="2">HAV1</strain>
    </source>
</reference>
<feature type="transmembrane region" description="Helical" evidence="1">
    <location>
        <begin position="20"/>
        <end position="43"/>
    </location>
</feature>
<feature type="transmembrane region" description="Helical" evidence="1">
    <location>
        <begin position="80"/>
        <end position="99"/>
    </location>
</feature>
<organism evidence="2">
    <name type="scientific">Harvfovirus sp</name>
    <dbReference type="NCBI Taxonomy" id="2487768"/>
    <lineage>
        <taxon>Viruses</taxon>
        <taxon>Varidnaviria</taxon>
        <taxon>Bamfordvirae</taxon>
        <taxon>Nucleocytoviricota</taxon>
        <taxon>Megaviricetes</taxon>
        <taxon>Imitervirales</taxon>
        <taxon>Mimiviridae</taxon>
        <taxon>Klosneuvirinae</taxon>
    </lineage>
</organism>
<feature type="transmembrane region" description="Helical" evidence="1">
    <location>
        <begin position="55"/>
        <end position="74"/>
    </location>
</feature>
<dbReference type="EMBL" id="MK072282">
    <property type="protein sequence ID" value="AYV81540.1"/>
    <property type="molecule type" value="Genomic_DNA"/>
</dbReference>
<keyword evidence="1" id="KW-0812">Transmembrane</keyword>
<proteinExistence type="predicted"/>
<evidence type="ECO:0000256" key="1">
    <source>
        <dbReference type="SAM" id="Phobius"/>
    </source>
</evidence>
<evidence type="ECO:0000313" key="2">
    <source>
        <dbReference type="EMBL" id="AYV81540.1"/>
    </source>
</evidence>
<accession>A0A3G5A326</accession>
<protein>
    <submittedName>
        <fullName evidence="2">Uncharacterized protein</fullName>
    </submittedName>
</protein>